<gene>
    <name evidence="1" type="ORF">OG2516_03268</name>
</gene>
<dbReference type="Proteomes" id="UP000003635">
    <property type="component" value="Unassembled WGS sequence"/>
</dbReference>
<dbReference type="RefSeq" id="WP_007254183.1">
    <property type="nucleotide sequence ID" value="NZ_CH724107.1"/>
</dbReference>
<name>Q2CE72_OCEGH</name>
<evidence type="ECO:0000313" key="1">
    <source>
        <dbReference type="EMBL" id="EAR50988.1"/>
    </source>
</evidence>
<evidence type="ECO:0000313" key="2">
    <source>
        <dbReference type="Proteomes" id="UP000003635"/>
    </source>
</evidence>
<accession>Q2CE72</accession>
<keyword evidence="2" id="KW-1185">Reference proteome</keyword>
<comment type="caution">
    <text evidence="1">The sequence shown here is derived from an EMBL/GenBank/DDBJ whole genome shotgun (WGS) entry which is preliminary data.</text>
</comment>
<sequence length="88" mass="9079">MSDTEIEIVRSRDGGRAFDIVVFAGDAKYWGTVPAEVLDSEVGPDADETARAAWIGANGDAILAALRAAADGGTAPAPFSSVVLTEKQ</sequence>
<organism evidence="1 2">
    <name type="scientific">Oceanicola granulosus (strain ATCC BAA-861 / DSM 15982 / KCTC 12143 / HTCC2516)</name>
    <dbReference type="NCBI Taxonomy" id="314256"/>
    <lineage>
        <taxon>Bacteria</taxon>
        <taxon>Pseudomonadati</taxon>
        <taxon>Pseudomonadota</taxon>
        <taxon>Alphaproteobacteria</taxon>
        <taxon>Rhodobacterales</taxon>
        <taxon>Roseobacteraceae</taxon>
        <taxon>Oceanicola</taxon>
    </lineage>
</organism>
<reference evidence="1 2" key="1">
    <citation type="journal article" date="2010" name="J. Bacteriol.">
        <title>Genome sequences of Oceanicola granulosus HTCC2516(T) and Oceanicola batsensis HTCC2597(TDelta).</title>
        <authorList>
            <person name="Thrash J.C."/>
            <person name="Cho J.C."/>
            <person name="Vergin K.L."/>
            <person name="Giovannoni S.J."/>
        </authorList>
    </citation>
    <scope>NUCLEOTIDE SEQUENCE [LARGE SCALE GENOMIC DNA]</scope>
    <source>
        <strain evidence="2">ATCC BAA-861 / DSM 15982 / KCTC 12143 / HTCC2516</strain>
    </source>
</reference>
<dbReference type="EMBL" id="AAOT01000019">
    <property type="protein sequence ID" value="EAR50988.1"/>
    <property type="molecule type" value="Genomic_DNA"/>
</dbReference>
<dbReference type="HOGENOM" id="CLU_2465979_0_0_5"/>
<proteinExistence type="predicted"/>
<dbReference type="STRING" id="314256.OG2516_03268"/>
<protein>
    <submittedName>
        <fullName evidence="1">Uncharacterized protein</fullName>
    </submittedName>
</protein>
<dbReference type="AlphaFoldDB" id="Q2CE72"/>
<dbReference type="OrthoDB" id="7861194at2"/>